<dbReference type="AlphaFoldDB" id="A0A0R1QGK3"/>
<proteinExistence type="predicted"/>
<name>A0A0R1QGK3_9LACO</name>
<keyword evidence="1" id="KW-0079">Bacteriocin immunity</keyword>
<sequence>MLKMGDAIRLQREHVGLSQSGLAEKLALTRQAVSNWERDLSYPDADMLVQLSTVLNCDVRVLLGTKQRVEWQGWLRTRLQDVEEIMTLPKGTPHPDVVSVAKQYIKELDGLLRYEPNPTPQLLDITDVLAQVYRKLDTAKNPEALLNRMVNYIRVKAKAGNYIFPRPQESLLGELAWFGAKAGWNGAYMSDFSDKRQFYGLLEPMPRRD</sequence>
<protein>
    <recommendedName>
        <fullName evidence="3">HTH cro/C1-type domain-containing protein</fullName>
    </recommendedName>
</protein>
<dbReference type="SUPFAM" id="SSF47413">
    <property type="entry name" value="lambda repressor-like DNA-binding domains"/>
    <property type="match status" value="1"/>
</dbReference>
<dbReference type="PANTHER" id="PTHR46558:SF4">
    <property type="entry name" value="DNA-BIDING PHAGE PROTEIN"/>
    <property type="match status" value="1"/>
</dbReference>
<evidence type="ECO:0000313" key="5">
    <source>
        <dbReference type="Proteomes" id="UP000051790"/>
    </source>
</evidence>
<dbReference type="PANTHER" id="PTHR46558">
    <property type="entry name" value="TRACRIPTIONAL REGULATORY PROTEIN-RELATED-RELATED"/>
    <property type="match status" value="1"/>
</dbReference>
<dbReference type="OrthoDB" id="9805856at2"/>
<dbReference type="Pfam" id="PF01381">
    <property type="entry name" value="HTH_3"/>
    <property type="match status" value="1"/>
</dbReference>
<reference evidence="4 5" key="1">
    <citation type="journal article" date="2015" name="Genome Announc.">
        <title>Expanding the biotechnology potential of lactobacilli through comparative genomics of 213 strains and associated genera.</title>
        <authorList>
            <person name="Sun Z."/>
            <person name="Harris H.M."/>
            <person name="McCann A."/>
            <person name="Guo C."/>
            <person name="Argimon S."/>
            <person name="Zhang W."/>
            <person name="Yang X."/>
            <person name="Jeffery I.B."/>
            <person name="Cooney J.C."/>
            <person name="Kagawa T.F."/>
            <person name="Liu W."/>
            <person name="Song Y."/>
            <person name="Salvetti E."/>
            <person name="Wrobel A."/>
            <person name="Rasinkangas P."/>
            <person name="Parkhill J."/>
            <person name="Rea M.C."/>
            <person name="O'Sullivan O."/>
            <person name="Ritari J."/>
            <person name="Douillard F.P."/>
            <person name="Paul Ross R."/>
            <person name="Yang R."/>
            <person name="Briner A.E."/>
            <person name="Felis G.E."/>
            <person name="de Vos W.M."/>
            <person name="Barrangou R."/>
            <person name="Klaenhammer T.R."/>
            <person name="Caufield P.W."/>
            <person name="Cui Y."/>
            <person name="Zhang H."/>
            <person name="O'Toole P.W."/>
        </authorList>
    </citation>
    <scope>NUCLEOTIDE SEQUENCE [LARGE SCALE GENOMIC DNA]</scope>
    <source>
        <strain evidence="4 5">DSM 13343</strain>
    </source>
</reference>
<evidence type="ECO:0000256" key="2">
    <source>
        <dbReference type="ARBA" id="ARBA00023125"/>
    </source>
</evidence>
<dbReference type="InterPro" id="IPR010982">
    <property type="entry name" value="Lambda_DNA-bd_dom_sf"/>
</dbReference>
<dbReference type="SUPFAM" id="SSF109797">
    <property type="entry name" value="Bacteriocin immunity protein-like"/>
    <property type="match status" value="1"/>
</dbReference>
<comment type="caution">
    <text evidence="4">The sequence shown here is derived from an EMBL/GenBank/DDBJ whole genome shotgun (WGS) entry which is preliminary data.</text>
</comment>
<dbReference type="Gene3D" id="1.10.260.40">
    <property type="entry name" value="lambda repressor-like DNA-binding domains"/>
    <property type="match status" value="1"/>
</dbReference>
<dbReference type="CDD" id="cd00093">
    <property type="entry name" value="HTH_XRE"/>
    <property type="match status" value="1"/>
</dbReference>
<gene>
    <name evidence="4" type="ORF">FD01_GL002197</name>
</gene>
<dbReference type="PROSITE" id="PS50943">
    <property type="entry name" value="HTH_CROC1"/>
    <property type="match status" value="1"/>
</dbReference>
<dbReference type="PATRIC" id="fig|1423769.4.peg.2364"/>
<dbReference type="InterPro" id="IPR001387">
    <property type="entry name" value="Cro/C1-type_HTH"/>
</dbReference>
<evidence type="ECO:0000313" key="4">
    <source>
        <dbReference type="EMBL" id="KRL41210.1"/>
    </source>
</evidence>
<evidence type="ECO:0000259" key="3">
    <source>
        <dbReference type="PROSITE" id="PS50943"/>
    </source>
</evidence>
<dbReference type="Gene3D" id="1.20.1440.50">
    <property type="entry name" value="Ta0600-like"/>
    <property type="match status" value="1"/>
</dbReference>
<feature type="domain" description="HTH cro/C1-type" evidence="3">
    <location>
        <begin position="8"/>
        <end position="62"/>
    </location>
</feature>
<evidence type="ECO:0000256" key="1">
    <source>
        <dbReference type="ARBA" id="ARBA00023025"/>
    </source>
</evidence>
<dbReference type="EMBL" id="AZEU01000253">
    <property type="protein sequence ID" value="KRL41210.1"/>
    <property type="molecule type" value="Genomic_DNA"/>
</dbReference>
<dbReference type="InterPro" id="IPR015046">
    <property type="entry name" value="LciA_Immunity-like"/>
</dbReference>
<dbReference type="Pfam" id="PF08951">
    <property type="entry name" value="EntA_Immun"/>
    <property type="match status" value="1"/>
</dbReference>
<dbReference type="InterPro" id="IPR023130">
    <property type="entry name" value="Ta0600-like_sf"/>
</dbReference>
<dbReference type="GO" id="GO:0003677">
    <property type="term" value="F:DNA binding"/>
    <property type="evidence" value="ECO:0007669"/>
    <property type="project" value="UniProtKB-KW"/>
</dbReference>
<organism evidence="4 5">
    <name type="scientific">Lacticaseibacillus manihotivorans DSM 13343 = JCM 12514</name>
    <dbReference type="NCBI Taxonomy" id="1423769"/>
    <lineage>
        <taxon>Bacteria</taxon>
        <taxon>Bacillati</taxon>
        <taxon>Bacillota</taxon>
        <taxon>Bacilli</taxon>
        <taxon>Lactobacillales</taxon>
        <taxon>Lactobacillaceae</taxon>
        <taxon>Lacticaseibacillus</taxon>
    </lineage>
</organism>
<keyword evidence="2" id="KW-0238">DNA-binding</keyword>
<dbReference type="SMART" id="SM00530">
    <property type="entry name" value="HTH_XRE"/>
    <property type="match status" value="1"/>
</dbReference>
<accession>A0A0R1QGK3</accession>
<keyword evidence="5" id="KW-1185">Reference proteome</keyword>
<dbReference type="Proteomes" id="UP000051790">
    <property type="component" value="Unassembled WGS sequence"/>
</dbReference>
<dbReference type="GO" id="GO:0030153">
    <property type="term" value="P:bacteriocin immunity"/>
    <property type="evidence" value="ECO:0007669"/>
    <property type="project" value="UniProtKB-KW"/>
</dbReference>